<name>A0ABM0MHC9_SACKO</name>
<evidence type="ECO:0000256" key="1">
    <source>
        <dbReference type="ARBA" id="ARBA00007359"/>
    </source>
</evidence>
<dbReference type="SUPFAM" id="SSF56219">
    <property type="entry name" value="DNase I-like"/>
    <property type="match status" value="1"/>
</dbReference>
<evidence type="ECO:0000256" key="3">
    <source>
        <dbReference type="ARBA" id="ARBA00022801"/>
    </source>
</evidence>
<evidence type="ECO:0000313" key="6">
    <source>
        <dbReference type="Proteomes" id="UP000694865"/>
    </source>
</evidence>
<comment type="similarity">
    <text evidence="1">Belongs to the DNase I family.</text>
</comment>
<evidence type="ECO:0000313" key="7">
    <source>
        <dbReference type="RefSeq" id="XP_006819420.1"/>
    </source>
</evidence>
<sequence length="370" mass="41504">MRPVISSQLQQLSHSSLFTTDGLLYLLIHSRSDKVTITDTYHYDDVDDKFEREPFIVRVSSASTDFAMVAIHVKPSDAVQEIDTLLDVYDDTVTRWNLEDVIILGDFNAGCDYVTSWDNIRLRTDNRFTWLISDRADTTVSRLNCPYDRIVVAGATMLQSVWPGSSDVFYFDQAYGLSYDQTNDVSDHYPVELKILPKLSEIERSISIQSSFGVSDSSHSVNTSDVLDFTSKSSVYGFEHVRFTQGDATVVVVWKRSEVGRQGIITIVNELHQNFDSLVSELQKNVVLENIENSFNDVISDSVSGLTSDVWYAQIVCTLDDVNRCIVYVINSPFYGASGWSVAANNGIGTLVTNTILLVASFVYIIFADY</sequence>
<dbReference type="Proteomes" id="UP000694865">
    <property type="component" value="Unplaced"/>
</dbReference>
<dbReference type="Pfam" id="PF03372">
    <property type="entry name" value="Exo_endo_phos"/>
    <property type="match status" value="1"/>
</dbReference>
<proteinExistence type="inferred from homology"/>
<keyword evidence="4" id="KW-0812">Transmembrane</keyword>
<keyword evidence="4" id="KW-1133">Transmembrane helix</keyword>
<evidence type="ECO:0000256" key="4">
    <source>
        <dbReference type="SAM" id="Phobius"/>
    </source>
</evidence>
<keyword evidence="3" id="KW-0378">Hydrolase</keyword>
<dbReference type="GeneID" id="100368587"/>
<accession>A0ABM0MHC9</accession>
<evidence type="ECO:0000256" key="2">
    <source>
        <dbReference type="ARBA" id="ARBA00022722"/>
    </source>
</evidence>
<keyword evidence="4" id="KW-0472">Membrane</keyword>
<reference evidence="7" key="1">
    <citation type="submission" date="2025-08" db="UniProtKB">
        <authorList>
            <consortium name="RefSeq"/>
        </authorList>
    </citation>
    <scope>IDENTIFICATION</scope>
    <source>
        <tissue evidence="7">Testes</tissue>
    </source>
</reference>
<gene>
    <name evidence="7" type="primary">LOC100368587</name>
</gene>
<feature type="domain" description="Endonuclease/exonuclease/phosphatase" evidence="5">
    <location>
        <begin position="40"/>
        <end position="188"/>
    </location>
</feature>
<dbReference type="PANTHER" id="PTHR11371">
    <property type="entry name" value="DEOXYRIBONUCLEASE"/>
    <property type="match status" value="1"/>
</dbReference>
<dbReference type="Gene3D" id="3.60.10.10">
    <property type="entry name" value="Endonuclease/exonuclease/phosphatase"/>
    <property type="match status" value="1"/>
</dbReference>
<feature type="transmembrane region" description="Helical" evidence="4">
    <location>
        <begin position="348"/>
        <end position="367"/>
    </location>
</feature>
<dbReference type="InterPro" id="IPR005135">
    <property type="entry name" value="Endo/exonuclease/phosphatase"/>
</dbReference>
<protein>
    <submittedName>
        <fullName evidence="7">Uncharacterized protein LOC100368587</fullName>
    </submittedName>
</protein>
<dbReference type="PANTHER" id="PTHR11371:SF33">
    <property type="entry name" value="ENDONUCLEASE_EXONUCLEASE_PHOSPHATASE DOMAIN-CONTAINING PROTEIN"/>
    <property type="match status" value="1"/>
</dbReference>
<dbReference type="PRINTS" id="PR00130">
    <property type="entry name" value="DNASEI"/>
</dbReference>
<dbReference type="InterPro" id="IPR016202">
    <property type="entry name" value="DNase_I"/>
</dbReference>
<evidence type="ECO:0000259" key="5">
    <source>
        <dbReference type="Pfam" id="PF03372"/>
    </source>
</evidence>
<dbReference type="SMART" id="SM00476">
    <property type="entry name" value="DNaseIc"/>
    <property type="match status" value="1"/>
</dbReference>
<dbReference type="RefSeq" id="XP_006819420.1">
    <property type="nucleotide sequence ID" value="XM_006819357.1"/>
</dbReference>
<organism evidence="6 7">
    <name type="scientific">Saccoglossus kowalevskii</name>
    <name type="common">Acorn worm</name>
    <dbReference type="NCBI Taxonomy" id="10224"/>
    <lineage>
        <taxon>Eukaryota</taxon>
        <taxon>Metazoa</taxon>
        <taxon>Hemichordata</taxon>
        <taxon>Enteropneusta</taxon>
        <taxon>Harrimaniidae</taxon>
        <taxon>Saccoglossus</taxon>
    </lineage>
</organism>
<dbReference type="InterPro" id="IPR036691">
    <property type="entry name" value="Endo/exonu/phosph_ase_sf"/>
</dbReference>
<keyword evidence="2" id="KW-0540">Nuclease</keyword>
<keyword evidence="6" id="KW-1185">Reference proteome</keyword>